<organism evidence="2 3">
    <name type="scientific">Enterococcus faecalis TX4248</name>
    <dbReference type="NCBI Taxonomy" id="749495"/>
    <lineage>
        <taxon>Bacteria</taxon>
        <taxon>Bacillati</taxon>
        <taxon>Bacillota</taxon>
        <taxon>Bacilli</taxon>
        <taxon>Lactobacillales</taxon>
        <taxon>Enterococcaceae</taxon>
        <taxon>Enterococcus</taxon>
    </lineage>
</organism>
<dbReference type="RefSeq" id="WP_002398986.1">
    <property type="nucleotide sequence ID" value="NZ_GL454489.1"/>
</dbReference>
<dbReference type="GO" id="GO:0009253">
    <property type="term" value="P:peptidoglycan catabolic process"/>
    <property type="evidence" value="ECO:0007669"/>
    <property type="project" value="InterPro"/>
</dbReference>
<dbReference type="CDD" id="cd06583">
    <property type="entry name" value="PGRP"/>
    <property type="match status" value="1"/>
</dbReference>
<dbReference type="SUPFAM" id="SSF55846">
    <property type="entry name" value="N-acetylmuramoyl-L-alanine amidase-like"/>
    <property type="match status" value="1"/>
</dbReference>
<reference evidence="2 3" key="1">
    <citation type="submission" date="2010-07" db="EMBL/GenBank/DDBJ databases">
        <authorList>
            <person name="Sid Ahmed O."/>
        </authorList>
    </citation>
    <scope>NUCLEOTIDE SEQUENCE [LARGE SCALE GENOMIC DNA]</scope>
    <source>
        <strain evidence="2 3">TX4248</strain>
    </source>
</reference>
<dbReference type="Gene3D" id="2.30.30.40">
    <property type="entry name" value="SH3 Domains"/>
    <property type="match status" value="1"/>
</dbReference>
<evidence type="ECO:0000313" key="3">
    <source>
        <dbReference type="Proteomes" id="UP000004846"/>
    </source>
</evidence>
<dbReference type="Gene3D" id="3.40.80.10">
    <property type="entry name" value="Peptidoglycan recognition protein-like"/>
    <property type="match status" value="1"/>
</dbReference>
<evidence type="ECO:0000313" key="2">
    <source>
        <dbReference type="EMBL" id="EFM81374.1"/>
    </source>
</evidence>
<dbReference type="InterPro" id="IPR003646">
    <property type="entry name" value="SH3-like_bac-type"/>
</dbReference>
<dbReference type="Pfam" id="PF01510">
    <property type="entry name" value="Amidase_2"/>
    <property type="match status" value="1"/>
</dbReference>
<comment type="caution">
    <text evidence="2">The sequence shown here is derived from an EMBL/GenBank/DDBJ whole genome shotgun (WGS) entry which is preliminary data.</text>
</comment>
<dbReference type="HOGENOM" id="CLU_064257_2_1_9"/>
<dbReference type="SMART" id="SM00644">
    <property type="entry name" value="Ami_2"/>
    <property type="match status" value="1"/>
</dbReference>
<accession>A0A125W258</accession>
<dbReference type="GO" id="GO:0008745">
    <property type="term" value="F:N-acetylmuramoyl-L-alanine amidase activity"/>
    <property type="evidence" value="ECO:0007669"/>
    <property type="project" value="InterPro"/>
</dbReference>
<sequence>MAFFRKEYAMFKKLMIQLALVIGLSLTIPMTACAYTIEADPINFTYFTGSSSNELIVLHESGNERNLGPHSLDNEVAYMKRNWSNAYVSYFVGSGGRVKQLAPAGQIQYGAGSLANQKAYAQIELARTNNAATFKKDYAAYVNLARDLAQNIGADFSLDDGTGYGIVTHDWITKNWWGDHTDPYGYLARWGISKAQLAQDLQTGVSETGETVIIQPGKPNAPKYQVGQAIRFTSIYPTPDALINEHLSAEALWTQVGTITAKLPDRQNLYRIENSGHLLGYVNDGDIAELWRPQKKKSFLISVNEGIVLRAGQPSLSAPIYGIWPKNTRFYYDAFYIADGYVFIGGTDTTGARIYLPIGPNDGNAQNTWGSFTS</sequence>
<dbReference type="AlphaFoldDB" id="A0A125W258"/>
<gene>
    <name evidence="2" type="ORF">HMPREF9498_03316</name>
</gene>
<feature type="domain" description="N-acetylmuramoyl-L-alanine amidase" evidence="1">
    <location>
        <begin position="44"/>
        <end position="184"/>
    </location>
</feature>
<evidence type="ECO:0000259" key="1">
    <source>
        <dbReference type="SMART" id="SM00644"/>
    </source>
</evidence>
<dbReference type="EMBL" id="AEBR01000110">
    <property type="protein sequence ID" value="EFM81374.1"/>
    <property type="molecule type" value="Genomic_DNA"/>
</dbReference>
<protein>
    <submittedName>
        <fullName evidence="2">SH3 domain protein</fullName>
    </submittedName>
</protein>
<dbReference type="Pfam" id="PF08460">
    <property type="entry name" value="SH3_5"/>
    <property type="match status" value="1"/>
</dbReference>
<dbReference type="InterPro" id="IPR036505">
    <property type="entry name" value="Amidase/PGRP_sf"/>
</dbReference>
<dbReference type="InterPro" id="IPR002502">
    <property type="entry name" value="Amidase_domain"/>
</dbReference>
<dbReference type="Proteomes" id="UP000004846">
    <property type="component" value="Unassembled WGS sequence"/>
</dbReference>
<proteinExistence type="predicted"/>
<name>A0A125W258_ENTFL</name>